<name>A0A248JZW0_9PROT</name>
<organism evidence="1 2">
    <name type="scientific">Nitrospirillum viridazoti CBAmc</name>
    <dbReference type="NCBI Taxonomy" id="1441467"/>
    <lineage>
        <taxon>Bacteria</taxon>
        <taxon>Pseudomonadati</taxon>
        <taxon>Pseudomonadota</taxon>
        <taxon>Alphaproteobacteria</taxon>
        <taxon>Rhodospirillales</taxon>
        <taxon>Azospirillaceae</taxon>
        <taxon>Nitrospirillum</taxon>
        <taxon>Nitrospirillum viridazoti</taxon>
    </lineage>
</organism>
<dbReference type="Proteomes" id="UP000197153">
    <property type="component" value="Chromosome 3"/>
</dbReference>
<evidence type="ECO:0000313" key="2">
    <source>
        <dbReference type="Proteomes" id="UP000197153"/>
    </source>
</evidence>
<sequence length="75" mass="8073">MSPEDVQKVLGRALLEPGFRKQFLADIPGTLATLGFKASPEALAFFAKLGNQPFSDAASDIEGFFAANPLPNSWF</sequence>
<keyword evidence="2" id="KW-1185">Reference proteome</keyword>
<reference evidence="1 2" key="1">
    <citation type="submission" date="2017-06" db="EMBL/GenBank/DDBJ databases">
        <title>Complete genome sequence of Nitrospirillum amazonense strain CBAmC, an endophytic nitrogen-fixing and plant growth-promoting bacterium, isolated from sugarcane.</title>
        <authorList>
            <person name="Schwab S."/>
            <person name="dos Santos Teixeira K.R."/>
            <person name="Simoes Araujo J.L."/>
            <person name="Soares Vidal M."/>
            <person name="Borges de Freitas H.R."/>
            <person name="Rivello Crivelaro A.L."/>
            <person name="Bueno de Camargo Nunes A."/>
            <person name="dos Santos C.M."/>
            <person name="Palmeira da Silva Rosa D."/>
            <person name="da Silva Padilha D."/>
            <person name="da Silva E."/>
            <person name="Araujo Terra L."/>
            <person name="Soares Mendes V."/>
            <person name="Farinelli L."/>
            <person name="Magalhaes Cruz L."/>
            <person name="Baldani J.I."/>
        </authorList>
    </citation>
    <scope>NUCLEOTIDE SEQUENCE [LARGE SCALE GENOMIC DNA]</scope>
    <source>
        <strain evidence="1 2">CBAmC</strain>
    </source>
</reference>
<dbReference type="KEGG" id="nao:Y958_22095"/>
<protein>
    <recommendedName>
        <fullName evidence="3">Nif11 domain-containing protein</fullName>
    </recommendedName>
</protein>
<dbReference type="EMBL" id="CP022112">
    <property type="protein sequence ID" value="ASG23688.1"/>
    <property type="molecule type" value="Genomic_DNA"/>
</dbReference>
<evidence type="ECO:0008006" key="3">
    <source>
        <dbReference type="Google" id="ProtNLM"/>
    </source>
</evidence>
<evidence type="ECO:0000313" key="1">
    <source>
        <dbReference type="EMBL" id="ASG23688.1"/>
    </source>
</evidence>
<accession>A0A248JZW0</accession>
<gene>
    <name evidence="1" type="ORF">Y958_22095</name>
</gene>
<dbReference type="AlphaFoldDB" id="A0A248JZW0"/>
<proteinExistence type="predicted"/>
<dbReference type="NCBIfam" id="NF038399">
    <property type="entry name" value="NH_RiPP_Os17"/>
    <property type="match status" value="1"/>
</dbReference>